<name>A0A1Z2XLR7_9FIRM</name>
<protein>
    <recommendedName>
        <fullName evidence="5">Integrase catalytic domain-containing protein</fullName>
    </recommendedName>
</protein>
<dbReference type="Proteomes" id="UP000596035">
    <property type="component" value="Chromosome"/>
</dbReference>
<organism evidence="2 4">
    <name type="scientific">Acutalibacter muris</name>
    <dbReference type="NCBI Taxonomy" id="1796620"/>
    <lineage>
        <taxon>Bacteria</taxon>
        <taxon>Bacillati</taxon>
        <taxon>Bacillota</taxon>
        <taxon>Clostridia</taxon>
        <taxon>Eubacteriales</taxon>
        <taxon>Acutalibacteraceae</taxon>
        <taxon>Acutalibacter</taxon>
    </lineage>
</organism>
<reference evidence="2 4" key="3">
    <citation type="submission" date="2020-11" db="EMBL/GenBank/DDBJ databases">
        <title>Closed and high quality bacterial genomes of the OMM12 community.</title>
        <authorList>
            <person name="Marbouty M."/>
            <person name="Lamy-Besnier Q."/>
            <person name="Debarbieux L."/>
            <person name="Koszul R."/>
        </authorList>
    </citation>
    <scope>NUCLEOTIDE SEQUENCE [LARGE SCALE GENOMIC DNA]</scope>
    <source>
        <strain evidence="2 4">KB18</strain>
    </source>
</reference>
<keyword evidence="3" id="KW-1185">Reference proteome</keyword>
<proteinExistence type="predicted"/>
<evidence type="ECO:0000313" key="4">
    <source>
        <dbReference type="Proteomes" id="UP000596035"/>
    </source>
</evidence>
<dbReference type="AlphaFoldDB" id="A0A1Z2XLR7"/>
<sequence>MKAEFIHLRRFASRAQAQEGIFECIEAFL</sequence>
<evidence type="ECO:0000313" key="3">
    <source>
        <dbReference type="Proteomes" id="UP000196710"/>
    </source>
</evidence>
<gene>
    <name evidence="1" type="ORF">ADH66_01030</name>
    <name evidence="2" type="ORF">I5Q82_11015</name>
</gene>
<dbReference type="EMBL" id="CP021422">
    <property type="protein sequence ID" value="ASB39363.1"/>
    <property type="molecule type" value="Genomic_DNA"/>
</dbReference>
<evidence type="ECO:0000313" key="2">
    <source>
        <dbReference type="EMBL" id="QQR28652.1"/>
    </source>
</evidence>
<evidence type="ECO:0008006" key="5">
    <source>
        <dbReference type="Google" id="ProtNLM"/>
    </source>
</evidence>
<reference evidence="3" key="2">
    <citation type="submission" date="2017-05" db="EMBL/GenBank/DDBJ databases">
        <title>Improved OligoMM genomes.</title>
        <authorList>
            <person name="Garzetti D."/>
        </authorList>
    </citation>
    <scope>NUCLEOTIDE SEQUENCE [LARGE SCALE GENOMIC DNA]</scope>
    <source>
        <strain evidence="3">KB18</strain>
    </source>
</reference>
<dbReference type="Proteomes" id="UP000196710">
    <property type="component" value="Chromosome"/>
</dbReference>
<dbReference type="RefSeq" id="WP_084384320.1">
    <property type="nucleotide sequence ID" value="NZ_CP065321.1"/>
</dbReference>
<reference evidence="1" key="1">
    <citation type="journal article" date="2017" name="Genome Announc.">
        <title>High-Quality Whole-Genome Sequences of the Oligo-Mouse-Microbiota Bacterial Community.</title>
        <authorList>
            <person name="Garzetti D."/>
            <person name="Brugiroux S."/>
            <person name="Bunk B."/>
            <person name="Pukall R."/>
            <person name="McCoy K.D."/>
            <person name="Macpherson A.J."/>
            <person name="Stecher B."/>
        </authorList>
    </citation>
    <scope>NUCLEOTIDE SEQUENCE</scope>
    <source>
        <strain evidence="1">KB18</strain>
    </source>
</reference>
<dbReference type="EMBL" id="CP065321">
    <property type="protein sequence ID" value="QQR28652.1"/>
    <property type="molecule type" value="Genomic_DNA"/>
</dbReference>
<dbReference type="KEGG" id="amur:ADH66_01030"/>
<accession>A0A1Z2XLR7</accession>
<evidence type="ECO:0000313" key="1">
    <source>
        <dbReference type="EMBL" id="ASB39363.1"/>
    </source>
</evidence>